<dbReference type="SUPFAM" id="SSF50249">
    <property type="entry name" value="Nucleic acid-binding proteins"/>
    <property type="match status" value="1"/>
</dbReference>
<gene>
    <name evidence="2" type="ORF">GON04_16515</name>
</gene>
<dbReference type="InterPro" id="IPR050180">
    <property type="entry name" value="RNR_Ribonuclease"/>
</dbReference>
<evidence type="ECO:0000313" key="2">
    <source>
        <dbReference type="EMBL" id="MVQ31065.1"/>
    </source>
</evidence>
<dbReference type="AlphaFoldDB" id="A0A6N8IWY2"/>
<dbReference type="Proteomes" id="UP000469385">
    <property type="component" value="Unassembled WGS sequence"/>
</dbReference>
<dbReference type="SMART" id="SM00955">
    <property type="entry name" value="RNB"/>
    <property type="match status" value="1"/>
</dbReference>
<dbReference type="PANTHER" id="PTHR23355">
    <property type="entry name" value="RIBONUCLEASE"/>
    <property type="match status" value="1"/>
</dbReference>
<evidence type="ECO:0000259" key="1">
    <source>
        <dbReference type="SMART" id="SM00955"/>
    </source>
</evidence>
<dbReference type="InterPro" id="IPR040596">
    <property type="entry name" value="RNase_II_C_S1"/>
</dbReference>
<dbReference type="InterPro" id="IPR012340">
    <property type="entry name" value="NA-bd_OB-fold"/>
</dbReference>
<dbReference type="EMBL" id="WSEL01000009">
    <property type="protein sequence ID" value="MVQ31065.1"/>
    <property type="molecule type" value="Genomic_DNA"/>
</dbReference>
<dbReference type="Pfam" id="PF00773">
    <property type="entry name" value="RNB"/>
    <property type="match status" value="1"/>
</dbReference>
<dbReference type="RefSeq" id="WP_157399156.1">
    <property type="nucleotide sequence ID" value="NZ_WSEL01000009.1"/>
</dbReference>
<name>A0A6N8IWY2_9BURK</name>
<sequence>METSHLHALAVEAMRSRGLLPEFPAEVLAAAEAAGATPQRAGGAVRDLRGLCWFSIDNDDTRDLDQLSVAEPLAGGAVRLRVAVADVDALVPRDGPVDRHAAANTTSVYTAAGVFPMLPEVLSTGLTSLHEGQERLAVVVDMEVQADGSMGTAHFERALVRNRARLAYDAVSAWLDGGAALPQLAAVPGLAEQLRLHDAVAGALRRWRHERGALDVDTISARPVMQDGRLVDLRADERVRAKDLIADLMIAANTAVARFLTARRFPSLRRFLESPRRWDRIEALAAGYGTTLPAEPDAVALHRFLGARREADPQGFADLSLRVVKMLGPGVYVAAAPDGEELGHFGLAVSNYAHSTAPNRRYPDLVTQRLIKAAIAGAPCPYTLDELQAIARHCTAQEDNANRVERQVLKAAATALLQGRIGDTFDAIVTGASPRGTYVRIARPLLEGRLVRGTEGADVGDALAVRLVALDEAQGHIDFERA</sequence>
<dbReference type="GO" id="GO:0003723">
    <property type="term" value="F:RNA binding"/>
    <property type="evidence" value="ECO:0007669"/>
    <property type="project" value="InterPro"/>
</dbReference>
<dbReference type="GO" id="GO:0006402">
    <property type="term" value="P:mRNA catabolic process"/>
    <property type="evidence" value="ECO:0007669"/>
    <property type="project" value="TreeGrafter"/>
</dbReference>
<evidence type="ECO:0000313" key="3">
    <source>
        <dbReference type="Proteomes" id="UP000469385"/>
    </source>
</evidence>
<accession>A0A6N8IWY2</accession>
<organism evidence="2 3">
    <name type="scientific">Ramlibacter pinisoli</name>
    <dbReference type="NCBI Taxonomy" id="2682844"/>
    <lineage>
        <taxon>Bacteria</taxon>
        <taxon>Pseudomonadati</taxon>
        <taxon>Pseudomonadota</taxon>
        <taxon>Betaproteobacteria</taxon>
        <taxon>Burkholderiales</taxon>
        <taxon>Comamonadaceae</taxon>
        <taxon>Ramlibacter</taxon>
    </lineage>
</organism>
<proteinExistence type="predicted"/>
<feature type="domain" description="RNB" evidence="1">
    <location>
        <begin position="45"/>
        <end position="377"/>
    </location>
</feature>
<comment type="caution">
    <text evidence="2">The sequence shown here is derived from an EMBL/GenBank/DDBJ whole genome shotgun (WGS) entry which is preliminary data.</text>
</comment>
<dbReference type="PANTHER" id="PTHR23355:SF37">
    <property type="entry name" value="EXORIBONUCLEASE 2"/>
    <property type="match status" value="1"/>
</dbReference>
<reference evidence="2 3" key="1">
    <citation type="submission" date="2019-12" db="EMBL/GenBank/DDBJ databases">
        <authorList>
            <person name="Huq M.A."/>
        </authorList>
    </citation>
    <scope>NUCLEOTIDE SEQUENCE [LARGE SCALE GENOMIC DNA]</scope>
    <source>
        <strain evidence="2 3">MAH-25</strain>
    </source>
</reference>
<dbReference type="Pfam" id="PF18614">
    <property type="entry name" value="RNase_II_C_S1"/>
    <property type="match status" value="1"/>
</dbReference>
<keyword evidence="3" id="KW-1185">Reference proteome</keyword>
<dbReference type="GO" id="GO:0004540">
    <property type="term" value="F:RNA nuclease activity"/>
    <property type="evidence" value="ECO:0007669"/>
    <property type="project" value="InterPro"/>
</dbReference>
<dbReference type="InterPro" id="IPR001900">
    <property type="entry name" value="RNase_II/R"/>
</dbReference>
<dbReference type="GO" id="GO:0005829">
    <property type="term" value="C:cytosol"/>
    <property type="evidence" value="ECO:0007669"/>
    <property type="project" value="TreeGrafter"/>
</dbReference>
<protein>
    <submittedName>
        <fullName evidence="2">RNB domain-containing ribonuclease</fullName>
    </submittedName>
</protein>